<dbReference type="EMBL" id="PQAP01000053">
    <property type="protein sequence ID" value="PWB73498.1"/>
    <property type="molecule type" value="Genomic_DNA"/>
</dbReference>
<feature type="non-terminal residue" evidence="1">
    <location>
        <position position="298"/>
    </location>
</feature>
<name>A0A855X3H9_9BACT</name>
<evidence type="ECO:0000313" key="2">
    <source>
        <dbReference type="Proteomes" id="UP000250918"/>
    </source>
</evidence>
<dbReference type="Proteomes" id="UP000250918">
    <property type="component" value="Unassembled WGS sequence"/>
</dbReference>
<gene>
    <name evidence="1" type="ORF">C3F09_05190</name>
</gene>
<comment type="caution">
    <text evidence="1">The sequence shown here is derived from an EMBL/GenBank/DDBJ whole genome shotgun (WGS) entry which is preliminary data.</text>
</comment>
<proteinExistence type="predicted"/>
<dbReference type="AlphaFoldDB" id="A0A855X3H9"/>
<protein>
    <submittedName>
        <fullName evidence="1">Uncharacterized protein</fullName>
    </submittedName>
</protein>
<organism evidence="1 2">
    <name type="scientific">candidate division GN15 bacterium</name>
    <dbReference type="NCBI Taxonomy" id="2072418"/>
    <lineage>
        <taxon>Bacteria</taxon>
        <taxon>candidate division GN15</taxon>
    </lineage>
</organism>
<accession>A0A855X3H9</accession>
<sequence>MNNSTMTGQVPDVRLATAVRPKDLAQFRTNERLAGTLRLSAGDIQSGRYRIQLYRFMASQIPVISACVGTWVRLAAAPGAFRVIAGTGEARRKAAEVRLEALADRIFANCSGNRVGLSSLMVELFTSLFRDGVCGGFVAINRDASGVDQFVPIDSLALSCEREKESLVLYLETDGGRVCLNRPDFFYMTLSDSVSDPLGRSILQPVSLIAGIEQQLVRDMYRSHHNAGYSRIHVKVTPPERLTGESESAYTERINRYFDATVDMIKSCDVDGNPVTWDNVVIDYIGPSETRNVTNSWF</sequence>
<reference evidence="1 2" key="1">
    <citation type="journal article" date="2018" name="ISME J.">
        <title>A methanotrophic archaeon couples anaerobic oxidation of methane to Fe(III) reduction.</title>
        <authorList>
            <person name="Cai C."/>
            <person name="Leu A.O."/>
            <person name="Xie G.J."/>
            <person name="Guo J."/>
            <person name="Feng Y."/>
            <person name="Zhao J.X."/>
            <person name="Tyson G.W."/>
            <person name="Yuan Z."/>
            <person name="Hu S."/>
        </authorList>
    </citation>
    <scope>NUCLEOTIDE SEQUENCE [LARGE SCALE GENOMIC DNA]</scope>
    <source>
        <strain evidence="1">FeB_12</strain>
    </source>
</reference>
<evidence type="ECO:0000313" key="1">
    <source>
        <dbReference type="EMBL" id="PWB73498.1"/>
    </source>
</evidence>